<organism evidence="6 7">
    <name type="scientific">Fusarium austroafricanum</name>
    <dbReference type="NCBI Taxonomy" id="2364996"/>
    <lineage>
        <taxon>Eukaryota</taxon>
        <taxon>Fungi</taxon>
        <taxon>Dikarya</taxon>
        <taxon>Ascomycota</taxon>
        <taxon>Pezizomycotina</taxon>
        <taxon>Sordariomycetes</taxon>
        <taxon>Hypocreomycetidae</taxon>
        <taxon>Hypocreales</taxon>
        <taxon>Nectriaceae</taxon>
        <taxon>Fusarium</taxon>
        <taxon>Fusarium concolor species complex</taxon>
    </lineage>
</organism>
<gene>
    <name evidence="6" type="ORF">F53441_4967</name>
</gene>
<accession>A0A8H4NY73</accession>
<feature type="active site" description="Nucleophile" evidence="4">
    <location>
        <position position="55"/>
    </location>
</feature>
<evidence type="ECO:0000256" key="1">
    <source>
        <dbReference type="ARBA" id="ARBA00022801"/>
    </source>
</evidence>
<comment type="caution">
    <text evidence="6">The sequence shown here is derived from an EMBL/GenBank/DDBJ whole genome shotgun (WGS) entry which is preliminary data.</text>
</comment>
<dbReference type="Pfam" id="PF01734">
    <property type="entry name" value="Patatin"/>
    <property type="match status" value="1"/>
</dbReference>
<evidence type="ECO:0000256" key="4">
    <source>
        <dbReference type="PROSITE-ProRule" id="PRU01161"/>
    </source>
</evidence>
<dbReference type="SUPFAM" id="SSF52151">
    <property type="entry name" value="FabD/lysophospholipase-like"/>
    <property type="match status" value="1"/>
</dbReference>
<comment type="caution">
    <text evidence="4">Lacks conserved residue(s) required for the propagation of feature annotation.</text>
</comment>
<feature type="active site" description="Proton acceptor" evidence="4">
    <location>
        <position position="212"/>
    </location>
</feature>
<dbReference type="InterPro" id="IPR016035">
    <property type="entry name" value="Acyl_Trfase/lysoPLipase"/>
</dbReference>
<dbReference type="OrthoDB" id="1658288at2759"/>
<evidence type="ECO:0000256" key="2">
    <source>
        <dbReference type="ARBA" id="ARBA00022963"/>
    </source>
</evidence>
<dbReference type="GO" id="GO:0016042">
    <property type="term" value="P:lipid catabolic process"/>
    <property type="evidence" value="ECO:0007669"/>
    <property type="project" value="UniProtKB-UniRule"/>
</dbReference>
<evidence type="ECO:0000256" key="3">
    <source>
        <dbReference type="ARBA" id="ARBA00023098"/>
    </source>
</evidence>
<evidence type="ECO:0000259" key="5">
    <source>
        <dbReference type="PROSITE" id="PS51635"/>
    </source>
</evidence>
<dbReference type="GO" id="GO:0047499">
    <property type="term" value="F:calcium-independent phospholipase A2 activity"/>
    <property type="evidence" value="ECO:0007669"/>
    <property type="project" value="TreeGrafter"/>
</dbReference>
<dbReference type="InterPro" id="IPR002641">
    <property type="entry name" value="PNPLA_dom"/>
</dbReference>
<dbReference type="GO" id="GO:0043531">
    <property type="term" value="F:ADP binding"/>
    <property type="evidence" value="ECO:0007669"/>
    <property type="project" value="InterPro"/>
</dbReference>
<dbReference type="SUPFAM" id="SSF52540">
    <property type="entry name" value="P-loop containing nucleoside triphosphate hydrolases"/>
    <property type="match status" value="1"/>
</dbReference>
<dbReference type="GO" id="GO:0046486">
    <property type="term" value="P:glycerolipid metabolic process"/>
    <property type="evidence" value="ECO:0007669"/>
    <property type="project" value="UniProtKB-ARBA"/>
</dbReference>
<proteinExistence type="predicted"/>
<dbReference type="AlphaFoldDB" id="A0A8H4NY73"/>
<dbReference type="GO" id="GO:0016740">
    <property type="term" value="F:transferase activity"/>
    <property type="evidence" value="ECO:0007669"/>
    <property type="project" value="UniProtKB-KW"/>
</dbReference>
<keyword evidence="2 4" id="KW-0442">Lipid degradation</keyword>
<dbReference type="InterPro" id="IPR002182">
    <property type="entry name" value="NB-ARC"/>
</dbReference>
<feature type="domain" description="PNPLA" evidence="5">
    <location>
        <begin position="9"/>
        <end position="225"/>
    </location>
</feature>
<keyword evidence="6" id="KW-0808">Transferase</keyword>
<dbReference type="Proteomes" id="UP000605986">
    <property type="component" value="Unassembled WGS sequence"/>
</dbReference>
<dbReference type="Gene3D" id="3.40.1090.10">
    <property type="entry name" value="Cytosolic phospholipase A2 catalytic domain"/>
    <property type="match status" value="1"/>
</dbReference>
<keyword evidence="3 4" id="KW-0443">Lipid metabolism</keyword>
<dbReference type="GO" id="GO:0016020">
    <property type="term" value="C:membrane"/>
    <property type="evidence" value="ECO:0007669"/>
    <property type="project" value="TreeGrafter"/>
</dbReference>
<sequence>MGPPPVRILSLDGGGIRGLSSLLILEKLMEELRQVNGLDQVPRPCEWFDLIGGTSTGGIIAIMLGKLGMTVAECIQAYKKVAQQAFTLKSRATIPGRPNGAFSAKKLEDAIKQTVRDHCIDPLCAEQRKGGEATTKTCSHADMQFRGEACTKTVVLAITKDNVDTLPTLFKTYDTSASLDGCTIWQVARATSAATTFFKSIQVGRDDIEFIDAGFGYNNPCEVLIRETKNHFPERKEMLVLSIGTGLGDVASIKDTRTSILKALKKMATTSKKVALSLDEQFGESGMYYRFNVDRGLEDISLSDWESTSTILSHTHNYLNENSRIIDRFIQTLTPKVDAKPVPETATNTVEVPQNAGDITIHSIPFPKNDNFTGRTAVINTLKEKLFKPTGCNKVALVGLGGAGKTQVALHLAHWAKEYNEDCSVFWIPAFSMAGFEKECVQLVKKLRIPCYQGEDAKEVVQRYFTSGSVGKWFLVLDNADDIQILRRPTSLDKGIFDLLPQHANGRILITTRYREVAFAATNEVVKLSQMNFEEASDLLRKLLTDGSHNDELLEERTLSRLFEALAYHPLAIAQAAAYMNIYETPIAEYVRLCDNTDERNIIELLEQECDNQTYYDKSQSAVVTTWTVSFHRLLSSNLAAAHLLIFMAFIDARAIPRSILPVHETEQRTTRLYT</sequence>
<dbReference type="PROSITE" id="PS51635">
    <property type="entry name" value="PNPLA"/>
    <property type="match status" value="1"/>
</dbReference>
<protein>
    <submittedName>
        <fullName evidence="6">Acyl transferase/acyl hydrolase/lysophospholipase</fullName>
    </submittedName>
</protein>
<dbReference type="InterPro" id="IPR027417">
    <property type="entry name" value="P-loop_NTPase"/>
</dbReference>
<dbReference type="PANTHER" id="PTHR24185:SF1">
    <property type="entry name" value="CALCIUM-INDEPENDENT PHOSPHOLIPASE A2-GAMMA"/>
    <property type="match status" value="1"/>
</dbReference>
<keyword evidence="1 4" id="KW-0378">Hydrolase</keyword>
<dbReference type="CDD" id="cd07216">
    <property type="entry name" value="Pat17_PNPLA8_PNPLA9_like3"/>
    <property type="match status" value="1"/>
</dbReference>
<keyword evidence="7" id="KW-1185">Reference proteome</keyword>
<reference evidence="6" key="1">
    <citation type="submission" date="2020-01" db="EMBL/GenBank/DDBJ databases">
        <title>Identification and distribution of gene clusters putatively required for synthesis of sphingolipid metabolism inhibitors in phylogenetically diverse species of the filamentous fungus Fusarium.</title>
        <authorList>
            <person name="Kim H.-S."/>
            <person name="Busman M."/>
            <person name="Brown D.W."/>
            <person name="Divon H."/>
            <person name="Uhlig S."/>
            <person name="Proctor R.H."/>
        </authorList>
    </citation>
    <scope>NUCLEOTIDE SEQUENCE</scope>
    <source>
        <strain evidence="6">NRRL 53441</strain>
    </source>
</reference>
<evidence type="ECO:0000313" key="6">
    <source>
        <dbReference type="EMBL" id="KAF4452130.1"/>
    </source>
</evidence>
<dbReference type="Gene3D" id="3.40.50.300">
    <property type="entry name" value="P-loop containing nucleotide triphosphate hydrolases"/>
    <property type="match status" value="1"/>
</dbReference>
<dbReference type="EMBL" id="JAADJG010000197">
    <property type="protein sequence ID" value="KAF4452130.1"/>
    <property type="molecule type" value="Genomic_DNA"/>
</dbReference>
<feature type="short sequence motif" description="GXSXG" evidence="4">
    <location>
        <begin position="53"/>
        <end position="57"/>
    </location>
</feature>
<feature type="short sequence motif" description="GXGXXG" evidence="4">
    <location>
        <begin position="13"/>
        <end position="18"/>
    </location>
</feature>
<name>A0A8H4NY73_9HYPO</name>
<dbReference type="Pfam" id="PF00931">
    <property type="entry name" value="NB-ARC"/>
    <property type="match status" value="1"/>
</dbReference>
<dbReference type="GO" id="GO:0019369">
    <property type="term" value="P:arachidonate metabolic process"/>
    <property type="evidence" value="ECO:0007669"/>
    <property type="project" value="TreeGrafter"/>
</dbReference>
<dbReference type="PANTHER" id="PTHR24185">
    <property type="entry name" value="CALCIUM-INDEPENDENT PHOSPHOLIPASE A2-GAMMA"/>
    <property type="match status" value="1"/>
</dbReference>
<evidence type="ECO:0000313" key="7">
    <source>
        <dbReference type="Proteomes" id="UP000605986"/>
    </source>
</evidence>